<gene>
    <name evidence="2" type="ORF">SRB5_58800</name>
</gene>
<evidence type="ECO:0000313" key="2">
    <source>
        <dbReference type="EMBL" id="MQY15692.1"/>
    </source>
</evidence>
<feature type="transmembrane region" description="Helical" evidence="1">
    <location>
        <begin position="43"/>
        <end position="64"/>
    </location>
</feature>
<dbReference type="AlphaFoldDB" id="A0A7K0CRS7"/>
<keyword evidence="1" id="KW-0472">Membrane</keyword>
<dbReference type="Proteomes" id="UP000466345">
    <property type="component" value="Unassembled WGS sequence"/>
</dbReference>
<keyword evidence="3" id="KW-1185">Reference proteome</keyword>
<name>A0A7K0CRS7_9ACTN</name>
<dbReference type="EMBL" id="WEGJ01000037">
    <property type="protein sequence ID" value="MQY15692.1"/>
    <property type="molecule type" value="Genomic_DNA"/>
</dbReference>
<proteinExistence type="predicted"/>
<keyword evidence="1" id="KW-0812">Transmembrane</keyword>
<dbReference type="RefSeq" id="WP_153456496.1">
    <property type="nucleotide sequence ID" value="NZ_WEGJ01000037.1"/>
</dbReference>
<comment type="caution">
    <text evidence="2">The sequence shown here is derived from an EMBL/GenBank/DDBJ whole genome shotgun (WGS) entry which is preliminary data.</text>
</comment>
<evidence type="ECO:0000313" key="3">
    <source>
        <dbReference type="Proteomes" id="UP000466345"/>
    </source>
</evidence>
<protein>
    <submittedName>
        <fullName evidence="2">Uncharacterized protein</fullName>
    </submittedName>
</protein>
<organism evidence="2 3">
    <name type="scientific">Streptomyces smaragdinus</name>
    <dbReference type="NCBI Taxonomy" id="2585196"/>
    <lineage>
        <taxon>Bacteria</taxon>
        <taxon>Bacillati</taxon>
        <taxon>Actinomycetota</taxon>
        <taxon>Actinomycetes</taxon>
        <taxon>Kitasatosporales</taxon>
        <taxon>Streptomycetaceae</taxon>
        <taxon>Streptomyces</taxon>
    </lineage>
</organism>
<dbReference type="OrthoDB" id="4189503at2"/>
<reference evidence="2 3" key="1">
    <citation type="submission" date="2019-10" db="EMBL/GenBank/DDBJ databases">
        <title>Streptomyces smaragdinus sp. nov. and Streptomyces fabii sp. nov., isolated from the gut of fungus growing-termite Macrotermes natalensis.</title>
        <authorList>
            <person name="Schwitalla J."/>
            <person name="Benndorf R."/>
            <person name="Martin K."/>
            <person name="De Beer W."/>
            <person name="Kaster A.-K."/>
            <person name="Vollmers J."/>
            <person name="Poulsen M."/>
            <person name="Beemelmanns C."/>
        </authorList>
    </citation>
    <scope>NUCLEOTIDE SEQUENCE [LARGE SCALE GENOMIC DNA]</scope>
    <source>
        <strain evidence="2 3">RB5</strain>
    </source>
</reference>
<accession>A0A7K0CRS7</accession>
<evidence type="ECO:0000256" key="1">
    <source>
        <dbReference type="SAM" id="Phobius"/>
    </source>
</evidence>
<keyword evidence="1" id="KW-1133">Transmembrane helix</keyword>
<sequence>MGERDAAFVRGELARAVRELPGSYDLVPGAVARGRRRRARGRAGMAAGAVGLVALGWFAAPVVLPGRGTVAVDSSAFPSASPSAVPESSVEPDAEYLAMTDAERQRLAVFKAQAARILDAELPAGIGRLTADGRTAATYTGRAGDRAFPVVFYVRPREEGTGPPCRDSPETGLTCERLTLPGGIGAKFFGGPDPDGLTVRAVEFRYGRSEVRLALNPDVAAKAPAPVTVAQLRAAVSAPAFLDLVRGADAEPVMTEWP</sequence>